<dbReference type="Pfam" id="PF04233">
    <property type="entry name" value="Phage_Mu_F"/>
    <property type="match status" value="1"/>
</dbReference>
<evidence type="ECO:0008006" key="5">
    <source>
        <dbReference type="Google" id="ProtNLM"/>
    </source>
</evidence>
<name>A0ABV0F393_9ENTE</name>
<evidence type="ECO:0000259" key="1">
    <source>
        <dbReference type="Pfam" id="PF04233"/>
    </source>
</evidence>
<organism evidence="3 4">
    <name type="scientific">Enterococcus diestrammenae</name>
    <dbReference type="NCBI Taxonomy" id="1155073"/>
    <lineage>
        <taxon>Bacteria</taxon>
        <taxon>Bacillati</taxon>
        <taxon>Bacillota</taxon>
        <taxon>Bacilli</taxon>
        <taxon>Lactobacillales</taxon>
        <taxon>Enterococcaceae</taxon>
        <taxon>Enterococcus</taxon>
    </lineage>
</organism>
<dbReference type="Proteomes" id="UP001429357">
    <property type="component" value="Unassembled WGS sequence"/>
</dbReference>
<keyword evidence="4" id="KW-1185">Reference proteome</keyword>
<sequence length="552" mass="64094">MAKKSNKLSYWQRRALEDEKAINDGAKQVEKTIISAYRQAQEYLTQKAKELFKRAQAKTGYEEAELKTLLNETVPVEQLVELQRLSKDISDPDLQASAKKRLDALAVKHRITRAEDLKAKAHLVTRQIADVQLSESTGYFVEAIQKAYQREQANVAIQRLEAKGVQLEVWSQTDWEKTESEFKQLSTKETRNILESHWHGSNYSKRIWNDTDKLAKHLEELFTVEALTGMSQQDMVKAIVKEFDTSVGVARRLIRTEANYMANQAKLKSWIDNGVEYYRLVVVLDFRTSSICQLKSKENKRYRVSEAVVNGAEGNYPPFHPWCRTIAIADFGKRTAAGNRIANDPISGKTFDLPQWATYEDWINKLRESYSDDEIAKHKEMILNRSKDNEQYRHMKTIIPKENWPTNLDSFQEIKYNDGRDWQLTKLDYQRRKRLLNNPDLKLPNADKATVDDRKFTEYLFNENSKSGYPKGKIISERFGYSKDNYLSFKSEILKRSMSYPANHRGTSKYGDSYEQKMIFYTPNGKPYNFVAGWLVDGAQTKLTTIMIKEVK</sequence>
<feature type="domain" description="DUF6883" evidence="2">
    <location>
        <begin position="442"/>
        <end position="544"/>
    </location>
</feature>
<evidence type="ECO:0000313" key="3">
    <source>
        <dbReference type="EMBL" id="MEO1782523.1"/>
    </source>
</evidence>
<evidence type="ECO:0000259" key="2">
    <source>
        <dbReference type="Pfam" id="PF21814"/>
    </source>
</evidence>
<reference evidence="4" key="1">
    <citation type="submission" date="2016-06" db="EMBL/GenBank/DDBJ databases">
        <title>Four novel species of enterococci isolated from chicken manure.</title>
        <authorList>
            <person name="Van Tyne D."/>
        </authorList>
    </citation>
    <scope>NUCLEOTIDE SEQUENCE [LARGE SCALE GENOMIC DNA]</scope>
    <source>
        <strain evidence="4">JM9A</strain>
    </source>
</reference>
<protein>
    <recommendedName>
        <fullName evidence="5">Phage head morphogenesis protein</fullName>
    </recommendedName>
</protein>
<accession>A0ABV0F393</accession>
<comment type="caution">
    <text evidence="3">The sequence shown here is derived from an EMBL/GenBank/DDBJ whole genome shotgun (WGS) entry which is preliminary data.</text>
</comment>
<dbReference type="InterPro" id="IPR006528">
    <property type="entry name" value="Phage_head_morphogenesis_dom"/>
</dbReference>
<dbReference type="RefSeq" id="WP_161870031.1">
    <property type="nucleotide sequence ID" value="NZ_MAEI02000001.1"/>
</dbReference>
<reference evidence="3 4" key="2">
    <citation type="submission" date="2024-02" db="EMBL/GenBank/DDBJ databases">
        <title>The Genome Sequence of Enterococcus diestrammenae JM9A.</title>
        <authorList>
            <person name="Earl A."/>
            <person name="Manson A."/>
            <person name="Gilmore M."/>
            <person name="Sanders J."/>
            <person name="Shea T."/>
            <person name="Howe W."/>
            <person name="Livny J."/>
            <person name="Cuomo C."/>
            <person name="Neafsey D."/>
            <person name="Birren B."/>
        </authorList>
    </citation>
    <scope>NUCLEOTIDE SEQUENCE [LARGE SCALE GENOMIC DNA]</scope>
    <source>
        <strain evidence="3 4">JM9A</strain>
    </source>
</reference>
<dbReference type="EMBL" id="MAEI02000001">
    <property type="protein sequence ID" value="MEO1782523.1"/>
    <property type="molecule type" value="Genomic_DNA"/>
</dbReference>
<dbReference type="NCBIfam" id="TIGR01641">
    <property type="entry name" value="phageSPP1_gp7"/>
    <property type="match status" value="1"/>
</dbReference>
<gene>
    <name evidence="3" type="ORF">BAU18_002135</name>
</gene>
<dbReference type="Pfam" id="PF21814">
    <property type="entry name" value="DUF6883"/>
    <property type="match status" value="1"/>
</dbReference>
<dbReference type="InterPro" id="IPR049250">
    <property type="entry name" value="DUF6883"/>
</dbReference>
<proteinExistence type="predicted"/>
<feature type="domain" description="Phage head morphogenesis" evidence="1">
    <location>
        <begin position="228"/>
        <end position="327"/>
    </location>
</feature>
<evidence type="ECO:0000313" key="4">
    <source>
        <dbReference type="Proteomes" id="UP001429357"/>
    </source>
</evidence>